<dbReference type="Gene3D" id="1.10.8.60">
    <property type="match status" value="1"/>
</dbReference>
<name>A0A5C8NSP5_9BURK</name>
<dbReference type="SMART" id="SM00448">
    <property type="entry name" value="REC"/>
    <property type="match status" value="1"/>
</dbReference>
<evidence type="ECO:0000313" key="11">
    <source>
        <dbReference type="Proteomes" id="UP000321548"/>
    </source>
</evidence>
<dbReference type="FunFam" id="3.40.50.300:FF:000006">
    <property type="entry name" value="DNA-binding transcriptional regulator NtrC"/>
    <property type="match status" value="1"/>
</dbReference>
<dbReference type="InterPro" id="IPR058031">
    <property type="entry name" value="AAA_lid_NorR"/>
</dbReference>
<dbReference type="InterPro" id="IPR001789">
    <property type="entry name" value="Sig_transdc_resp-reg_receiver"/>
</dbReference>
<evidence type="ECO:0000256" key="5">
    <source>
        <dbReference type="ARBA" id="ARBA00023163"/>
    </source>
</evidence>
<dbReference type="Proteomes" id="UP000321548">
    <property type="component" value="Unassembled WGS sequence"/>
</dbReference>
<keyword evidence="6" id="KW-0597">Phosphoprotein</keyword>
<dbReference type="InterPro" id="IPR025943">
    <property type="entry name" value="Sigma_54_int_dom_ATP-bd_2"/>
</dbReference>
<dbReference type="Gene3D" id="1.10.10.60">
    <property type="entry name" value="Homeodomain-like"/>
    <property type="match status" value="1"/>
</dbReference>
<dbReference type="Pfam" id="PF00158">
    <property type="entry name" value="Sigma54_activat"/>
    <property type="match status" value="1"/>
</dbReference>
<organism evidence="10 11">
    <name type="scientific">Zeimonas arvi</name>
    <dbReference type="NCBI Taxonomy" id="2498847"/>
    <lineage>
        <taxon>Bacteria</taxon>
        <taxon>Pseudomonadati</taxon>
        <taxon>Pseudomonadota</taxon>
        <taxon>Betaproteobacteria</taxon>
        <taxon>Burkholderiales</taxon>
        <taxon>Burkholderiaceae</taxon>
        <taxon>Zeimonas</taxon>
    </lineage>
</organism>
<dbReference type="PANTHER" id="PTHR32071">
    <property type="entry name" value="TRANSCRIPTIONAL REGULATORY PROTEIN"/>
    <property type="match status" value="1"/>
</dbReference>
<dbReference type="AlphaFoldDB" id="A0A5C8NSP5"/>
<evidence type="ECO:0000256" key="1">
    <source>
        <dbReference type="ARBA" id="ARBA00022741"/>
    </source>
</evidence>
<dbReference type="SUPFAM" id="SSF52540">
    <property type="entry name" value="P-loop containing nucleoside triphosphate hydrolases"/>
    <property type="match status" value="1"/>
</dbReference>
<evidence type="ECO:0000256" key="3">
    <source>
        <dbReference type="ARBA" id="ARBA00023015"/>
    </source>
</evidence>
<keyword evidence="2" id="KW-0067">ATP-binding</keyword>
<dbReference type="InterPro" id="IPR009057">
    <property type="entry name" value="Homeodomain-like_sf"/>
</dbReference>
<accession>A0A5C8NSP5</accession>
<dbReference type="EMBL" id="VDUY01000006">
    <property type="protein sequence ID" value="TXL64218.1"/>
    <property type="molecule type" value="Genomic_DNA"/>
</dbReference>
<dbReference type="InterPro" id="IPR025944">
    <property type="entry name" value="Sigma_54_int_dom_CS"/>
</dbReference>
<dbReference type="Pfam" id="PF02954">
    <property type="entry name" value="HTH_8"/>
    <property type="match status" value="1"/>
</dbReference>
<protein>
    <submittedName>
        <fullName evidence="10">Sigma-54-dependent Fis family transcriptional regulator</fullName>
    </submittedName>
</protein>
<reference evidence="10 11" key="1">
    <citation type="submission" date="2019-06" db="EMBL/GenBank/DDBJ databases">
        <title>Quisquiliibacterium sp. nov., isolated from a maize field.</title>
        <authorList>
            <person name="Lin S.-Y."/>
            <person name="Tsai C.-F."/>
            <person name="Young C.-C."/>
        </authorList>
    </citation>
    <scope>NUCLEOTIDE SEQUENCE [LARGE SCALE GENOMIC DNA]</scope>
    <source>
        <strain evidence="10 11">CC-CFT501</strain>
    </source>
</reference>
<evidence type="ECO:0000259" key="8">
    <source>
        <dbReference type="PROSITE" id="PS50045"/>
    </source>
</evidence>
<dbReference type="SMART" id="SM00382">
    <property type="entry name" value="AAA"/>
    <property type="match status" value="1"/>
</dbReference>
<dbReference type="PROSITE" id="PS00676">
    <property type="entry name" value="SIGMA54_INTERACT_2"/>
    <property type="match status" value="1"/>
</dbReference>
<dbReference type="PROSITE" id="PS00688">
    <property type="entry name" value="SIGMA54_INTERACT_3"/>
    <property type="match status" value="1"/>
</dbReference>
<dbReference type="GO" id="GO:0000160">
    <property type="term" value="P:phosphorelay signal transduction system"/>
    <property type="evidence" value="ECO:0007669"/>
    <property type="project" value="InterPro"/>
</dbReference>
<dbReference type="SUPFAM" id="SSF52172">
    <property type="entry name" value="CheY-like"/>
    <property type="match status" value="1"/>
</dbReference>
<keyword evidence="4" id="KW-0238">DNA-binding</keyword>
<sequence length="507" mass="53934">MPHALIVEDDTDSAGMLAEIVAAEGFSTATAGSLLDARRQLAFRTPDIVLLDLTLPDGNGIELFDAVDRRDSEVVLITGQASVETSVQALRLGAADYLIKPLNVDRLRAVLARAGAAGEMRGQLGAQQDLVETEGRFGRLWGRSAPMREVHRRIARVAPTAVTALITGESGTGKELVANTIHDLSRRAKGPFLAVNCGAISPQLIESELFGHEKGSFTGAVRQHRGFFERADGGTLFLDEVTEMPLELQVKLLRVLETGSFTPVGADEPVSADARIIAATNRSPLEAVAEGRLREDLYYRLAVFPIELPPLRDRREDIPLIARHFLQALNAREGAAKRFTDSALQRLQQAPWPGNVRELRNAVHRGFILAEGSTIDAADLPLDPPQPAPDARAPGEATTAGVASAPAMTEAPATAKALAMTETPAVAGTSGLGAPTAAVPAPAGELRLPVGISIAEAERRLILATLAQCDGHRERAAEILGISAKTLYNRMKKYQSAPEGGADQGRG</sequence>
<keyword evidence="5" id="KW-0804">Transcription</keyword>
<evidence type="ECO:0000313" key="10">
    <source>
        <dbReference type="EMBL" id="TXL64218.1"/>
    </source>
</evidence>
<dbReference type="RefSeq" id="WP_147705279.1">
    <property type="nucleotide sequence ID" value="NZ_VDUY01000006.1"/>
</dbReference>
<evidence type="ECO:0000259" key="9">
    <source>
        <dbReference type="PROSITE" id="PS50110"/>
    </source>
</evidence>
<dbReference type="InterPro" id="IPR027417">
    <property type="entry name" value="P-loop_NTPase"/>
</dbReference>
<feature type="domain" description="Sigma-54 factor interaction" evidence="8">
    <location>
        <begin position="140"/>
        <end position="368"/>
    </location>
</feature>
<dbReference type="InterPro" id="IPR002197">
    <property type="entry name" value="HTH_Fis"/>
</dbReference>
<dbReference type="SUPFAM" id="SSF46689">
    <property type="entry name" value="Homeodomain-like"/>
    <property type="match status" value="1"/>
</dbReference>
<feature type="modified residue" description="4-aspartylphosphate" evidence="6">
    <location>
        <position position="52"/>
    </location>
</feature>
<proteinExistence type="predicted"/>
<feature type="region of interest" description="Disordered" evidence="7">
    <location>
        <begin position="378"/>
        <end position="408"/>
    </location>
</feature>
<dbReference type="PROSITE" id="PS50110">
    <property type="entry name" value="RESPONSE_REGULATORY"/>
    <property type="match status" value="1"/>
</dbReference>
<dbReference type="InterPro" id="IPR003593">
    <property type="entry name" value="AAA+_ATPase"/>
</dbReference>
<dbReference type="GO" id="GO:0006355">
    <property type="term" value="P:regulation of DNA-templated transcription"/>
    <property type="evidence" value="ECO:0007669"/>
    <property type="project" value="InterPro"/>
</dbReference>
<dbReference type="Gene3D" id="3.40.50.300">
    <property type="entry name" value="P-loop containing nucleotide triphosphate hydrolases"/>
    <property type="match status" value="1"/>
</dbReference>
<dbReference type="Pfam" id="PF00072">
    <property type="entry name" value="Response_reg"/>
    <property type="match status" value="1"/>
</dbReference>
<dbReference type="CDD" id="cd00009">
    <property type="entry name" value="AAA"/>
    <property type="match status" value="1"/>
</dbReference>
<dbReference type="OrthoDB" id="9761705at2"/>
<dbReference type="GO" id="GO:0005524">
    <property type="term" value="F:ATP binding"/>
    <property type="evidence" value="ECO:0007669"/>
    <property type="project" value="UniProtKB-KW"/>
</dbReference>
<comment type="caution">
    <text evidence="10">The sequence shown here is derived from an EMBL/GenBank/DDBJ whole genome shotgun (WGS) entry which is preliminary data.</text>
</comment>
<evidence type="ECO:0000256" key="7">
    <source>
        <dbReference type="SAM" id="MobiDB-lite"/>
    </source>
</evidence>
<dbReference type="InterPro" id="IPR002078">
    <property type="entry name" value="Sigma_54_int"/>
</dbReference>
<dbReference type="GO" id="GO:0043565">
    <property type="term" value="F:sequence-specific DNA binding"/>
    <property type="evidence" value="ECO:0007669"/>
    <property type="project" value="InterPro"/>
</dbReference>
<dbReference type="PRINTS" id="PR01590">
    <property type="entry name" value="HTHFIS"/>
</dbReference>
<keyword evidence="11" id="KW-1185">Reference proteome</keyword>
<evidence type="ECO:0000256" key="2">
    <source>
        <dbReference type="ARBA" id="ARBA00022840"/>
    </source>
</evidence>
<evidence type="ECO:0000256" key="6">
    <source>
        <dbReference type="PROSITE-ProRule" id="PRU00169"/>
    </source>
</evidence>
<dbReference type="Gene3D" id="3.40.50.2300">
    <property type="match status" value="1"/>
</dbReference>
<dbReference type="PANTHER" id="PTHR32071:SF117">
    <property type="entry name" value="PTS-DEPENDENT DIHYDROXYACETONE KINASE OPERON REGULATORY PROTEIN-RELATED"/>
    <property type="match status" value="1"/>
</dbReference>
<keyword evidence="3" id="KW-0805">Transcription regulation</keyword>
<gene>
    <name evidence="10" type="ORF">FHP08_14870</name>
</gene>
<keyword evidence="1" id="KW-0547">Nucleotide-binding</keyword>
<feature type="domain" description="Response regulatory" evidence="9">
    <location>
        <begin position="3"/>
        <end position="115"/>
    </location>
</feature>
<dbReference type="InterPro" id="IPR011006">
    <property type="entry name" value="CheY-like_superfamily"/>
</dbReference>
<dbReference type="PROSITE" id="PS50045">
    <property type="entry name" value="SIGMA54_INTERACT_4"/>
    <property type="match status" value="1"/>
</dbReference>
<evidence type="ECO:0000256" key="4">
    <source>
        <dbReference type="ARBA" id="ARBA00023125"/>
    </source>
</evidence>
<dbReference type="Pfam" id="PF25601">
    <property type="entry name" value="AAA_lid_14"/>
    <property type="match status" value="1"/>
</dbReference>